<keyword evidence="1" id="KW-1133">Transmembrane helix</keyword>
<keyword evidence="1" id="KW-0812">Transmembrane</keyword>
<dbReference type="AlphaFoldDB" id="A0A8S2FRI2"/>
<sequence>MLNGSLRLISVNILITVVGVLSFNAHIVHGLPPYTERGFSRLQDQNGNHCGHDVATTQPVHGAQLCDQESQCDLGTGHLITPEYIRNDPRYAGGHHMPSQRRK</sequence>
<keyword evidence="1" id="KW-0472">Membrane</keyword>
<evidence type="ECO:0000313" key="4">
    <source>
        <dbReference type="Proteomes" id="UP000677228"/>
    </source>
</evidence>
<protein>
    <submittedName>
        <fullName evidence="2">Uncharacterized protein</fullName>
    </submittedName>
</protein>
<dbReference type="EMBL" id="CAJOBA010060488">
    <property type="protein sequence ID" value="CAF4324253.1"/>
    <property type="molecule type" value="Genomic_DNA"/>
</dbReference>
<name>A0A8S2FRI2_9BILA</name>
<accession>A0A8S2FRI2</accession>
<reference evidence="2" key="1">
    <citation type="submission" date="2021-02" db="EMBL/GenBank/DDBJ databases">
        <authorList>
            <person name="Nowell W R."/>
        </authorList>
    </citation>
    <scope>NUCLEOTIDE SEQUENCE</scope>
</reference>
<organism evidence="2 4">
    <name type="scientific">Didymodactylos carnosus</name>
    <dbReference type="NCBI Taxonomy" id="1234261"/>
    <lineage>
        <taxon>Eukaryota</taxon>
        <taxon>Metazoa</taxon>
        <taxon>Spiralia</taxon>
        <taxon>Gnathifera</taxon>
        <taxon>Rotifera</taxon>
        <taxon>Eurotatoria</taxon>
        <taxon>Bdelloidea</taxon>
        <taxon>Philodinida</taxon>
        <taxon>Philodinidae</taxon>
        <taxon>Didymodactylos</taxon>
    </lineage>
</organism>
<dbReference type="Proteomes" id="UP000677228">
    <property type="component" value="Unassembled WGS sequence"/>
</dbReference>
<dbReference type="EMBL" id="CAJNOK010038194">
    <property type="protein sequence ID" value="CAF1536510.1"/>
    <property type="molecule type" value="Genomic_DNA"/>
</dbReference>
<evidence type="ECO:0000256" key="1">
    <source>
        <dbReference type="SAM" id="Phobius"/>
    </source>
</evidence>
<evidence type="ECO:0000313" key="3">
    <source>
        <dbReference type="EMBL" id="CAF4324253.1"/>
    </source>
</evidence>
<proteinExistence type="predicted"/>
<gene>
    <name evidence="2" type="ORF">OVA965_LOCUS38539</name>
    <name evidence="3" type="ORF">TMI583_LOCUS39737</name>
</gene>
<feature type="transmembrane region" description="Helical" evidence="1">
    <location>
        <begin position="6"/>
        <end position="27"/>
    </location>
</feature>
<evidence type="ECO:0000313" key="2">
    <source>
        <dbReference type="EMBL" id="CAF1536510.1"/>
    </source>
</evidence>
<comment type="caution">
    <text evidence="2">The sequence shown here is derived from an EMBL/GenBank/DDBJ whole genome shotgun (WGS) entry which is preliminary data.</text>
</comment>
<dbReference type="Proteomes" id="UP000682733">
    <property type="component" value="Unassembled WGS sequence"/>
</dbReference>